<accession>A0A0K8T7S2</accession>
<protein>
    <submittedName>
        <fullName evidence="1">Uncharacterized protein</fullName>
    </submittedName>
</protein>
<organism evidence="1">
    <name type="scientific">Lygus hesperus</name>
    <name type="common">Western plant bug</name>
    <dbReference type="NCBI Taxonomy" id="30085"/>
    <lineage>
        <taxon>Eukaryota</taxon>
        <taxon>Metazoa</taxon>
        <taxon>Ecdysozoa</taxon>
        <taxon>Arthropoda</taxon>
        <taxon>Hexapoda</taxon>
        <taxon>Insecta</taxon>
        <taxon>Pterygota</taxon>
        <taxon>Neoptera</taxon>
        <taxon>Paraneoptera</taxon>
        <taxon>Hemiptera</taxon>
        <taxon>Heteroptera</taxon>
        <taxon>Panheteroptera</taxon>
        <taxon>Cimicomorpha</taxon>
        <taxon>Miridae</taxon>
        <taxon>Mirini</taxon>
        <taxon>Lygus</taxon>
    </lineage>
</organism>
<evidence type="ECO:0000313" key="1">
    <source>
        <dbReference type="EMBL" id="JAG61215.1"/>
    </source>
</evidence>
<dbReference type="AlphaFoldDB" id="A0A0K8T7S2"/>
<dbReference type="EMBL" id="GBRD01004606">
    <property type="protein sequence ID" value="JAG61215.1"/>
    <property type="molecule type" value="Transcribed_RNA"/>
</dbReference>
<reference evidence="1" key="1">
    <citation type="submission" date="2014-09" db="EMBL/GenBank/DDBJ databases">
        <authorList>
            <person name="Magalhaes I.L.F."/>
            <person name="Oliveira U."/>
            <person name="Santos F.R."/>
            <person name="Vidigal T.H.D.A."/>
            <person name="Brescovit A.D."/>
            <person name="Santos A.J."/>
        </authorList>
    </citation>
    <scope>NUCLEOTIDE SEQUENCE</scope>
</reference>
<name>A0A0K8T7S2_LYGHE</name>
<proteinExistence type="predicted"/>
<sequence>HGESSNMLNQETERQVLSHFLRHLADLDQKITVDHIIGLLPVWFLQRCQRPPQSMNGQQPWRKPRTLEEMAEEFALSQRCGALIYEIFTNRPRMAYTNNFIDHPCLRKDKFSDEESLSMKELEYWLHDFMDTFDKMSKWN</sequence>
<feature type="non-terminal residue" evidence="1">
    <location>
        <position position="1"/>
    </location>
</feature>